<evidence type="ECO:0000313" key="2">
    <source>
        <dbReference type="EMBL" id="TFK38844.1"/>
    </source>
</evidence>
<feature type="transmembrane region" description="Helical" evidence="1">
    <location>
        <begin position="106"/>
        <end position="125"/>
    </location>
</feature>
<dbReference type="EMBL" id="ML213601">
    <property type="protein sequence ID" value="TFK38844.1"/>
    <property type="molecule type" value="Genomic_DNA"/>
</dbReference>
<feature type="transmembrane region" description="Helical" evidence="1">
    <location>
        <begin position="132"/>
        <end position="156"/>
    </location>
</feature>
<reference evidence="2 3" key="1">
    <citation type="journal article" date="2019" name="Nat. Ecol. Evol.">
        <title>Megaphylogeny resolves global patterns of mushroom evolution.</title>
        <authorList>
            <person name="Varga T."/>
            <person name="Krizsan K."/>
            <person name="Foldi C."/>
            <person name="Dima B."/>
            <person name="Sanchez-Garcia M."/>
            <person name="Sanchez-Ramirez S."/>
            <person name="Szollosi G.J."/>
            <person name="Szarkandi J.G."/>
            <person name="Papp V."/>
            <person name="Albert L."/>
            <person name="Andreopoulos W."/>
            <person name="Angelini C."/>
            <person name="Antonin V."/>
            <person name="Barry K.W."/>
            <person name="Bougher N.L."/>
            <person name="Buchanan P."/>
            <person name="Buyck B."/>
            <person name="Bense V."/>
            <person name="Catcheside P."/>
            <person name="Chovatia M."/>
            <person name="Cooper J."/>
            <person name="Damon W."/>
            <person name="Desjardin D."/>
            <person name="Finy P."/>
            <person name="Geml J."/>
            <person name="Haridas S."/>
            <person name="Hughes K."/>
            <person name="Justo A."/>
            <person name="Karasinski D."/>
            <person name="Kautmanova I."/>
            <person name="Kiss B."/>
            <person name="Kocsube S."/>
            <person name="Kotiranta H."/>
            <person name="LaButti K.M."/>
            <person name="Lechner B.E."/>
            <person name="Liimatainen K."/>
            <person name="Lipzen A."/>
            <person name="Lukacs Z."/>
            <person name="Mihaltcheva S."/>
            <person name="Morgado L.N."/>
            <person name="Niskanen T."/>
            <person name="Noordeloos M.E."/>
            <person name="Ohm R.A."/>
            <person name="Ortiz-Santana B."/>
            <person name="Ovrebo C."/>
            <person name="Racz N."/>
            <person name="Riley R."/>
            <person name="Savchenko A."/>
            <person name="Shiryaev A."/>
            <person name="Soop K."/>
            <person name="Spirin V."/>
            <person name="Szebenyi C."/>
            <person name="Tomsovsky M."/>
            <person name="Tulloss R.E."/>
            <person name="Uehling J."/>
            <person name="Grigoriev I.V."/>
            <person name="Vagvolgyi C."/>
            <person name="Papp T."/>
            <person name="Martin F.M."/>
            <person name="Miettinen O."/>
            <person name="Hibbett D.S."/>
            <person name="Nagy L.G."/>
        </authorList>
    </citation>
    <scope>NUCLEOTIDE SEQUENCE [LARGE SCALE GENOMIC DNA]</scope>
    <source>
        <strain evidence="2 3">CBS 166.37</strain>
    </source>
</reference>
<evidence type="ECO:0000313" key="3">
    <source>
        <dbReference type="Proteomes" id="UP000308652"/>
    </source>
</evidence>
<feature type="transmembrane region" description="Helical" evidence="1">
    <location>
        <begin position="240"/>
        <end position="261"/>
    </location>
</feature>
<dbReference type="AlphaFoldDB" id="A0A5C3M0E3"/>
<dbReference type="Proteomes" id="UP000308652">
    <property type="component" value="Unassembled WGS sequence"/>
</dbReference>
<keyword evidence="1" id="KW-1133">Transmembrane helix</keyword>
<dbReference type="STRING" id="68775.A0A5C3M0E3"/>
<feature type="transmembrane region" description="Helical" evidence="1">
    <location>
        <begin position="20"/>
        <end position="37"/>
    </location>
</feature>
<keyword evidence="1" id="KW-0812">Transmembrane</keyword>
<feature type="transmembrane region" description="Helical" evidence="1">
    <location>
        <begin position="168"/>
        <end position="192"/>
    </location>
</feature>
<protein>
    <submittedName>
        <fullName evidence="2">Uncharacterized protein</fullName>
    </submittedName>
</protein>
<accession>A0A5C3M0E3</accession>
<sequence>MVAEILLVSVNLATVCIESFLYGMFFILFVTSLYLLAVRQKTTNAGGSVFLTPLVFGSILIFVTITSHWICTFLRLFQAFVTFNGGTTPFEFYDDPTQTSGVVKTGVLMASLIIGDAMIIYRLWIVWGYNRLVIIFPICTLMGLTACGVGVTYQLTQFKPGENVFPVISVWIMSDYAFTLCTNVYSTIMIAYRVWSINASSKKFGGPNFNSVLGIVVESSVIYTSWTIFFFACYLSESNLQFIAIDAWSAISGIAFMSINVRVGLGWAQKAPQELSTHHPSVGMITFRADRSGSENRNSFVMQPLAVNITRIVDKDSGYPFEEHSSGDSFTKGSVV</sequence>
<name>A0A5C3M0E3_9AGAR</name>
<feature type="transmembrane region" description="Helical" evidence="1">
    <location>
        <begin position="212"/>
        <end position="234"/>
    </location>
</feature>
<proteinExistence type="predicted"/>
<gene>
    <name evidence="2" type="ORF">BDQ12DRAFT_682592</name>
</gene>
<feature type="transmembrane region" description="Helical" evidence="1">
    <location>
        <begin position="49"/>
        <end position="70"/>
    </location>
</feature>
<organism evidence="2 3">
    <name type="scientific">Crucibulum laeve</name>
    <dbReference type="NCBI Taxonomy" id="68775"/>
    <lineage>
        <taxon>Eukaryota</taxon>
        <taxon>Fungi</taxon>
        <taxon>Dikarya</taxon>
        <taxon>Basidiomycota</taxon>
        <taxon>Agaricomycotina</taxon>
        <taxon>Agaricomycetes</taxon>
        <taxon>Agaricomycetidae</taxon>
        <taxon>Agaricales</taxon>
        <taxon>Agaricineae</taxon>
        <taxon>Nidulariaceae</taxon>
        <taxon>Crucibulum</taxon>
    </lineage>
</organism>
<keyword evidence="3" id="KW-1185">Reference proteome</keyword>
<dbReference type="OrthoDB" id="3250682at2759"/>
<keyword evidence="1" id="KW-0472">Membrane</keyword>
<evidence type="ECO:0000256" key="1">
    <source>
        <dbReference type="SAM" id="Phobius"/>
    </source>
</evidence>